<name>A0A2T3Q2I2_PHOAN</name>
<comment type="caution">
    <text evidence="2">The sequence shown here is derived from an EMBL/GenBank/DDBJ whole genome shotgun (WGS) entry which is preliminary data.</text>
</comment>
<dbReference type="GeneID" id="61231634"/>
<dbReference type="Proteomes" id="UP000238730">
    <property type="component" value="Unassembled WGS sequence"/>
</dbReference>
<reference evidence="2 4" key="2">
    <citation type="submission" date="2018-01" db="EMBL/GenBank/DDBJ databases">
        <title>Whole genome sequencing of Histamine producing bacteria.</title>
        <authorList>
            <person name="Butler K."/>
        </authorList>
    </citation>
    <scope>NUCLEOTIDE SEQUENCE [LARGE SCALE GENOMIC DNA]</scope>
    <source>
        <strain evidence="2 4">A2-1</strain>
    </source>
</reference>
<accession>A0A2T3Q2I2</accession>
<evidence type="ECO:0000313" key="3">
    <source>
        <dbReference type="Proteomes" id="UP000238730"/>
    </source>
</evidence>
<reference evidence="1 3" key="1">
    <citation type="submission" date="2016-12" db="EMBL/GenBank/DDBJ databases">
        <title>Diversity of luminous bacteria.</title>
        <authorList>
            <person name="Yoshizawa S."/>
            <person name="Kogure K."/>
        </authorList>
    </citation>
    <scope>NUCLEOTIDE SEQUENCE [LARGE SCALE GENOMIC DNA]</scope>
    <source>
        <strain evidence="1 3">LC1-200</strain>
    </source>
</reference>
<organism evidence="2 4">
    <name type="scientific">Photobacterium angustum</name>
    <dbReference type="NCBI Taxonomy" id="661"/>
    <lineage>
        <taxon>Bacteria</taxon>
        <taxon>Pseudomonadati</taxon>
        <taxon>Pseudomonadota</taxon>
        <taxon>Gammaproteobacteria</taxon>
        <taxon>Vibrionales</taxon>
        <taxon>Vibrionaceae</taxon>
        <taxon>Photobacterium</taxon>
    </lineage>
</organism>
<dbReference type="RefSeq" id="WP_045084868.1">
    <property type="nucleotide sequence ID" value="NZ_JZSN01000025.1"/>
</dbReference>
<dbReference type="OrthoDB" id="5827685at2"/>
<dbReference type="AlphaFoldDB" id="A0A2T3Q2I2"/>
<evidence type="ECO:0000313" key="2">
    <source>
        <dbReference type="EMBL" id="PSX03052.1"/>
    </source>
</evidence>
<evidence type="ECO:0000313" key="4">
    <source>
        <dbReference type="Proteomes" id="UP000241440"/>
    </source>
</evidence>
<evidence type="ECO:0000313" key="1">
    <source>
        <dbReference type="EMBL" id="PQJ64819.1"/>
    </source>
</evidence>
<dbReference type="Proteomes" id="UP000241440">
    <property type="component" value="Unassembled WGS sequence"/>
</dbReference>
<sequence>MTENIIVEISNHRSSPKKVSVKAYCNDNQKLPSAVIISLEQYESAGLTQSLTQLLNKSKSQNIMDKCKALLSYIADGATIRMNCYSR</sequence>
<dbReference type="EMBL" id="PYOY01000019">
    <property type="protein sequence ID" value="PSX03052.1"/>
    <property type="molecule type" value="Genomic_DNA"/>
</dbReference>
<dbReference type="EMBL" id="MSCJ01000002">
    <property type="protein sequence ID" value="PQJ64819.1"/>
    <property type="molecule type" value="Genomic_DNA"/>
</dbReference>
<gene>
    <name evidence="1" type="ORF">BTO08_13810</name>
    <name evidence="2" type="ORF">C0W41_21105</name>
</gene>
<proteinExistence type="predicted"/>
<protein>
    <submittedName>
        <fullName evidence="2">Uncharacterized protein</fullName>
    </submittedName>
</protein>